<dbReference type="OrthoDB" id="9767863at2"/>
<reference evidence="3 4" key="1">
    <citation type="submission" date="2018-03" db="EMBL/GenBank/DDBJ databases">
        <title>Ahniella affigens gen. nov., sp. nov., a gammaproteobacterium isolated from sandy soil near a stream.</title>
        <authorList>
            <person name="Ko Y."/>
            <person name="Kim J.-H."/>
        </authorList>
    </citation>
    <scope>NUCLEOTIDE SEQUENCE [LARGE SCALE GENOMIC DNA]</scope>
    <source>
        <strain evidence="3 4">D13</strain>
    </source>
</reference>
<name>A0A2P1PTA4_9GAMM</name>
<dbReference type="Pfam" id="PF01757">
    <property type="entry name" value="Acyl_transf_3"/>
    <property type="match status" value="1"/>
</dbReference>
<feature type="transmembrane region" description="Helical" evidence="1">
    <location>
        <begin position="200"/>
        <end position="218"/>
    </location>
</feature>
<sequence length="360" mass="40751">MLPLPNPSRDRADWPALTGVRALAALAVLGMHVHVLVTPLPLLKLGHFGVDVFFVLSGFLLTLRYGRIQGQPDADARVEWWPFMRQRLVRILPAFYVQVLILGLLAGLGAYAWPGWRQFLGQFTLAFYVGTEPLQAWVAPWWSLPVELCFYVLFPLTLWCLRRRPVPMLLIGLGLVYAYRSVMMVSAPAHPWLAFWLQQAPGRFDEFLIGMAAAWWLRSRAATGQDSGKWWFWLGLAAFAVLLSTPNLSQLVVHLGFGVCFYSALAASIAVMLVGLVLGTGLMNRLLAQPWLVWLGQISFGVYLWHYPLIEWVRRPEAQAWPGSVRLVLVLIGSLVLADLSWRCIERPALNWLRRRRTLG</sequence>
<proteinExistence type="predicted"/>
<keyword evidence="4" id="KW-1185">Reference proteome</keyword>
<dbReference type="InterPro" id="IPR002656">
    <property type="entry name" value="Acyl_transf_3_dom"/>
</dbReference>
<evidence type="ECO:0000313" key="4">
    <source>
        <dbReference type="Proteomes" id="UP000241074"/>
    </source>
</evidence>
<feature type="transmembrane region" description="Helical" evidence="1">
    <location>
        <begin position="45"/>
        <end position="63"/>
    </location>
</feature>
<dbReference type="EMBL" id="CP027860">
    <property type="protein sequence ID" value="AVP98068.1"/>
    <property type="molecule type" value="Genomic_DNA"/>
</dbReference>
<feature type="transmembrane region" description="Helical" evidence="1">
    <location>
        <begin position="141"/>
        <end position="161"/>
    </location>
</feature>
<dbReference type="InterPro" id="IPR050879">
    <property type="entry name" value="Acyltransferase_3"/>
</dbReference>
<keyword evidence="1" id="KW-0812">Transmembrane</keyword>
<feature type="transmembrane region" description="Helical" evidence="1">
    <location>
        <begin position="94"/>
        <end position="113"/>
    </location>
</feature>
<dbReference type="RefSeq" id="WP_106891988.1">
    <property type="nucleotide sequence ID" value="NZ_CP027860.1"/>
</dbReference>
<organism evidence="3 4">
    <name type="scientific">Ahniella affigens</name>
    <dbReference type="NCBI Taxonomy" id="2021234"/>
    <lineage>
        <taxon>Bacteria</taxon>
        <taxon>Pseudomonadati</taxon>
        <taxon>Pseudomonadota</taxon>
        <taxon>Gammaproteobacteria</taxon>
        <taxon>Lysobacterales</taxon>
        <taxon>Rhodanobacteraceae</taxon>
        <taxon>Ahniella</taxon>
    </lineage>
</organism>
<dbReference type="GO" id="GO:0016747">
    <property type="term" value="F:acyltransferase activity, transferring groups other than amino-acyl groups"/>
    <property type="evidence" value="ECO:0007669"/>
    <property type="project" value="InterPro"/>
</dbReference>
<dbReference type="Proteomes" id="UP000241074">
    <property type="component" value="Chromosome"/>
</dbReference>
<dbReference type="AlphaFoldDB" id="A0A2P1PTA4"/>
<accession>A0A2P1PTA4</accession>
<dbReference type="GO" id="GO:0009103">
    <property type="term" value="P:lipopolysaccharide biosynthetic process"/>
    <property type="evidence" value="ECO:0007669"/>
    <property type="project" value="TreeGrafter"/>
</dbReference>
<keyword evidence="1" id="KW-1133">Transmembrane helix</keyword>
<feature type="transmembrane region" description="Helical" evidence="1">
    <location>
        <begin position="291"/>
        <end position="307"/>
    </location>
</feature>
<feature type="domain" description="Acyltransferase 3" evidence="2">
    <location>
        <begin position="16"/>
        <end position="341"/>
    </location>
</feature>
<evidence type="ECO:0000313" key="3">
    <source>
        <dbReference type="EMBL" id="AVP98068.1"/>
    </source>
</evidence>
<dbReference type="GO" id="GO:0016020">
    <property type="term" value="C:membrane"/>
    <property type="evidence" value="ECO:0007669"/>
    <property type="project" value="TreeGrafter"/>
</dbReference>
<dbReference type="PANTHER" id="PTHR23028:SF53">
    <property type="entry name" value="ACYL_TRANSF_3 DOMAIN-CONTAINING PROTEIN"/>
    <property type="match status" value="1"/>
</dbReference>
<protein>
    <recommendedName>
        <fullName evidence="2">Acyltransferase 3 domain-containing protein</fullName>
    </recommendedName>
</protein>
<feature type="transmembrane region" description="Helical" evidence="1">
    <location>
        <begin position="230"/>
        <end position="249"/>
    </location>
</feature>
<dbReference type="KEGG" id="xba:C7S18_13045"/>
<feature type="transmembrane region" description="Helical" evidence="1">
    <location>
        <begin position="255"/>
        <end position="279"/>
    </location>
</feature>
<feature type="transmembrane region" description="Helical" evidence="1">
    <location>
        <begin position="12"/>
        <end position="33"/>
    </location>
</feature>
<evidence type="ECO:0000259" key="2">
    <source>
        <dbReference type="Pfam" id="PF01757"/>
    </source>
</evidence>
<reference evidence="3 4" key="2">
    <citation type="submission" date="2018-03" db="EMBL/GenBank/DDBJ databases">
        <authorList>
            <person name="Keele B.F."/>
        </authorList>
    </citation>
    <scope>NUCLEOTIDE SEQUENCE [LARGE SCALE GENOMIC DNA]</scope>
    <source>
        <strain evidence="3 4">D13</strain>
    </source>
</reference>
<feature type="transmembrane region" description="Helical" evidence="1">
    <location>
        <begin position="327"/>
        <end position="345"/>
    </location>
</feature>
<gene>
    <name evidence="3" type="ORF">C7S18_13045</name>
</gene>
<evidence type="ECO:0000256" key="1">
    <source>
        <dbReference type="SAM" id="Phobius"/>
    </source>
</evidence>
<dbReference type="PANTHER" id="PTHR23028">
    <property type="entry name" value="ACETYLTRANSFERASE"/>
    <property type="match status" value="1"/>
</dbReference>
<feature type="transmembrane region" description="Helical" evidence="1">
    <location>
        <begin position="168"/>
        <end position="188"/>
    </location>
</feature>
<keyword evidence="1" id="KW-0472">Membrane</keyword>